<proteinExistence type="inferred from homology"/>
<dbReference type="Proteomes" id="UP000048908">
    <property type="component" value="Unassembled WGS sequence"/>
</dbReference>
<dbReference type="GO" id="GO:0005198">
    <property type="term" value="F:structural molecule activity"/>
    <property type="evidence" value="ECO:0007669"/>
    <property type="project" value="InterPro"/>
</dbReference>
<feature type="domain" description="T-SNARE coiled-coil homology" evidence="8">
    <location>
        <begin position="160"/>
        <end position="202"/>
    </location>
</feature>
<dbReference type="GO" id="GO:0009424">
    <property type="term" value="C:bacterial-type flagellum hook"/>
    <property type="evidence" value="ECO:0007669"/>
    <property type="project" value="InterPro"/>
</dbReference>
<dbReference type="InterPro" id="IPR000727">
    <property type="entry name" value="T_SNARE_dom"/>
</dbReference>
<dbReference type="InterPro" id="IPR002371">
    <property type="entry name" value="FlgK"/>
</dbReference>
<keyword evidence="9" id="KW-0282">Flagellum</keyword>
<evidence type="ECO:0000256" key="3">
    <source>
        <dbReference type="ARBA" id="ARBA00009677"/>
    </source>
</evidence>
<dbReference type="Pfam" id="PF06429">
    <property type="entry name" value="Flg_bbr_C"/>
    <property type="match status" value="1"/>
</dbReference>
<dbReference type="PANTHER" id="PTHR30033">
    <property type="entry name" value="FLAGELLAR HOOK-ASSOCIATED PROTEIN 1"/>
    <property type="match status" value="1"/>
</dbReference>
<evidence type="ECO:0000313" key="9">
    <source>
        <dbReference type="EMBL" id="CTQ33636.1"/>
    </source>
</evidence>
<dbReference type="Pfam" id="PF22638">
    <property type="entry name" value="FlgK_D1"/>
    <property type="match status" value="1"/>
</dbReference>
<keyword evidence="9" id="KW-0969">Cilium</keyword>
<name>A0A0M6XR69_9RHOB</name>
<accession>A0A0M6XR69</accession>
<comment type="similarity">
    <text evidence="3">Belongs to the flagella basal body rod proteins family.</text>
</comment>
<evidence type="ECO:0000256" key="1">
    <source>
        <dbReference type="ARBA" id="ARBA00004365"/>
    </source>
</evidence>
<dbReference type="PANTHER" id="PTHR30033:SF2">
    <property type="entry name" value="FLAGELLAR HOOK PROTEIN"/>
    <property type="match status" value="1"/>
</dbReference>
<dbReference type="GO" id="GO:0044780">
    <property type="term" value="P:bacterial-type flagellum assembly"/>
    <property type="evidence" value="ECO:0007669"/>
    <property type="project" value="InterPro"/>
</dbReference>
<dbReference type="AlphaFoldDB" id="A0A0M6XR69"/>
<evidence type="ECO:0000256" key="5">
    <source>
        <dbReference type="ARBA" id="ARBA00022525"/>
    </source>
</evidence>
<comment type="similarity">
    <text evidence="7">Belongs to the methyl-accepting chemotaxis (MCP) protein family.</text>
</comment>
<dbReference type="InterPro" id="IPR053927">
    <property type="entry name" value="FlgK_helical"/>
</dbReference>
<organism evidence="9 10">
    <name type="scientific">Jannaschia rubra</name>
    <dbReference type="NCBI Taxonomy" id="282197"/>
    <lineage>
        <taxon>Bacteria</taxon>
        <taxon>Pseudomonadati</taxon>
        <taxon>Pseudomonadota</taxon>
        <taxon>Alphaproteobacteria</taxon>
        <taxon>Rhodobacterales</taxon>
        <taxon>Roseobacteraceae</taxon>
        <taxon>Jannaschia</taxon>
    </lineage>
</organism>
<evidence type="ECO:0000259" key="8">
    <source>
        <dbReference type="PROSITE" id="PS50192"/>
    </source>
</evidence>
<dbReference type="InterPro" id="IPR010930">
    <property type="entry name" value="Flg_bb/hook_C_dom"/>
</dbReference>
<keyword evidence="6" id="KW-0975">Bacterial flagellum</keyword>
<reference evidence="9 10" key="1">
    <citation type="submission" date="2015-07" db="EMBL/GenBank/DDBJ databases">
        <authorList>
            <person name="Noorani M."/>
        </authorList>
    </citation>
    <scope>NUCLEOTIDE SEQUENCE [LARGE SCALE GENOMIC DNA]</scope>
    <source>
        <strain evidence="9 10">CECT 5088</strain>
    </source>
</reference>
<evidence type="ECO:0000256" key="6">
    <source>
        <dbReference type="ARBA" id="ARBA00023143"/>
    </source>
</evidence>
<evidence type="ECO:0000313" key="10">
    <source>
        <dbReference type="Proteomes" id="UP000048908"/>
    </source>
</evidence>
<evidence type="ECO:0000256" key="2">
    <source>
        <dbReference type="ARBA" id="ARBA00004613"/>
    </source>
</evidence>
<dbReference type="PROSITE" id="PS50192">
    <property type="entry name" value="T_SNARE"/>
    <property type="match status" value="1"/>
</dbReference>
<evidence type="ECO:0000256" key="7">
    <source>
        <dbReference type="ARBA" id="ARBA00029447"/>
    </source>
</evidence>
<keyword evidence="5" id="KW-0964">Secreted</keyword>
<sequence length="479" mass="49393">MSLTSSLNFAVAGLDLASRRAEVVSRNVANADRAGYATRNVETGGVGQPGAVATIARGTDPQLVLLRRDAQSRLGGNEVLQSFHTALDAAIGDPDTPGGLQDRLARLDAAFVSAAADPSSSQGLAGISRAASDLATAFNGLGDLVDRHRQDADGAIGKAVTQINQDLEDVARLNTDIRRLHSSGHDTADLLDQRGVLIDRISGQIPLREMPRDGGAVALVSRGGVMLLDGKPATLGFAARAPITAAMTFPTHLSGLEVNGRPVNVTEGSGGIPGGKLEALFALRDDTAPEAMRRLDGLAGDLIARFEAGGLDATRPVGAPGLFTDAGNASSPTAPSGLAGRISINALVAPDNSANLWRLRDGLGATAPGTGADGNLLLRYGAALAERRTPAVPGLPDVPEDVAGHAATLRSLVSGARVRFDDAVAFGTTEAQALVEGRDGGKVDVDGEMRRLIEIEQAYAANARIVQAVSDMMNRLTEI</sequence>
<keyword evidence="9" id="KW-0966">Cell projection</keyword>
<dbReference type="SUPFAM" id="SSF64518">
    <property type="entry name" value="Phase 1 flagellin"/>
    <property type="match status" value="1"/>
</dbReference>
<dbReference type="RefSeq" id="WP_055683026.1">
    <property type="nucleotide sequence ID" value="NZ_CXPG01000020.1"/>
</dbReference>
<evidence type="ECO:0000256" key="4">
    <source>
        <dbReference type="ARBA" id="ARBA00016244"/>
    </source>
</evidence>
<keyword evidence="10" id="KW-1185">Reference proteome</keyword>
<comment type="subcellular location">
    <subcellularLocation>
        <location evidence="1">Bacterial flagellum</location>
    </subcellularLocation>
    <subcellularLocation>
        <location evidence="2">Secreted</location>
    </subcellularLocation>
</comment>
<protein>
    <recommendedName>
        <fullName evidence="4">Flagellar hook-associated protein 1</fullName>
    </recommendedName>
</protein>
<dbReference type="OrthoDB" id="7181295at2"/>
<dbReference type="GO" id="GO:0005576">
    <property type="term" value="C:extracellular region"/>
    <property type="evidence" value="ECO:0007669"/>
    <property type="project" value="UniProtKB-SubCell"/>
</dbReference>
<dbReference type="STRING" id="282197.SAMN04488517_102466"/>
<gene>
    <name evidence="9" type="primary">flgK</name>
    <name evidence="9" type="ORF">JAN5088_02420</name>
</gene>
<dbReference type="EMBL" id="CXPG01000020">
    <property type="protein sequence ID" value="CTQ33636.1"/>
    <property type="molecule type" value="Genomic_DNA"/>
</dbReference>